<proteinExistence type="inferred from homology"/>
<dbReference type="GO" id="GO:0004190">
    <property type="term" value="F:aspartic-type endopeptidase activity"/>
    <property type="evidence" value="ECO:0007669"/>
    <property type="project" value="UniProtKB-KW"/>
</dbReference>
<feature type="active site" evidence="6">
    <location>
        <position position="93"/>
    </location>
</feature>
<protein>
    <submittedName>
        <fullName evidence="9">Aspartic proteinase nepenthesin-1</fullName>
    </submittedName>
</protein>
<sequence length="612" mass="66509">MVAALVLAHSVMAAAPITQAIEVSLIHVDSDLNLTQTELVSRAAARGDIRLSSLRSKAATDLRRSFSLSSDGNEYYIKIAVGTPPVTFRVFVDTGSDVFWISCFNRSATRASTSAMSFDPHRSSTYRVIPCKSPRCVKSLIPFMPRCDPSKNCTYELVYADGSATNGTMALETITFGRRNPVSVPDVAFGCSVSSSGNVLNTDGILGFGRGEQSIVSQLGIDRFSYCLTPFGSSRLVLGPREADKDDGVTVTVPMLPTDWASWYNIDLVGISVGGTALAIPKDTFKTNGFLKPGVVLDNGSTLTYLDAGAYDPLKSALLAKVGFPVVDGKPYELDVCFKTSGVAAEQLRFPELVFHFRGEVDFKVPQENYMMGFAKDGVHCLAILSEDGISILGSYFQHNFWISQLGVDRFSYCLTPFGSSRLVLGRDDGEAITRSPPTVTIPLLCKLWWSFYNVDLVGISVDGTALSIPKNAFATNWFVKPGVILDSGTTFTYLIRSAYEPLKRAFVAKAAGFAAVDGAGYGFDVCFKTGEAAAERLRFPGQVFHFRGGIDLELPRANYMIGLVKEGVHCLGIMGIDGISVLGSYFQRDFWVDYDLKNNLVSFTPAKCVHE</sequence>
<dbReference type="GO" id="GO:0005576">
    <property type="term" value="C:extracellular region"/>
    <property type="evidence" value="ECO:0007669"/>
    <property type="project" value="TreeGrafter"/>
</dbReference>
<dbReference type="InterPro" id="IPR001461">
    <property type="entry name" value="Aspartic_peptidase_A1"/>
</dbReference>
<dbReference type="InterPro" id="IPR033121">
    <property type="entry name" value="PEPTIDASE_A1"/>
</dbReference>
<dbReference type="FunFam" id="2.40.70.10:FF:000033">
    <property type="entry name" value="Aspartyl protease family protein"/>
    <property type="match status" value="1"/>
</dbReference>
<accession>A0AAV9A8W1</accession>
<dbReference type="InterPro" id="IPR032799">
    <property type="entry name" value="TAXi_C"/>
</dbReference>
<keyword evidence="3" id="KW-0064">Aspartyl protease</keyword>
<name>A0AAV9A8W1_ACOGR</name>
<keyword evidence="2" id="KW-0645">Protease</keyword>
<evidence type="ECO:0000259" key="8">
    <source>
        <dbReference type="PROSITE" id="PS51767"/>
    </source>
</evidence>
<keyword evidence="5" id="KW-0325">Glycoprotein</keyword>
<evidence type="ECO:0000256" key="4">
    <source>
        <dbReference type="ARBA" id="ARBA00022801"/>
    </source>
</evidence>
<feature type="signal peptide" evidence="7">
    <location>
        <begin position="1"/>
        <end position="20"/>
    </location>
</feature>
<dbReference type="InterPro" id="IPR034161">
    <property type="entry name" value="Pepsin-like_plant"/>
</dbReference>
<dbReference type="InterPro" id="IPR021109">
    <property type="entry name" value="Peptidase_aspartic_dom_sf"/>
</dbReference>
<dbReference type="PANTHER" id="PTHR47967:SF23">
    <property type="entry name" value="OS04G0448300 PROTEIN"/>
    <property type="match status" value="1"/>
</dbReference>
<dbReference type="Proteomes" id="UP001179952">
    <property type="component" value="Unassembled WGS sequence"/>
</dbReference>
<feature type="active site" evidence="6">
    <location>
        <position position="298"/>
    </location>
</feature>
<dbReference type="SUPFAM" id="SSF50630">
    <property type="entry name" value="Acid proteases"/>
    <property type="match status" value="2"/>
</dbReference>
<reference evidence="9" key="1">
    <citation type="journal article" date="2023" name="Nat. Commun.">
        <title>Diploid and tetraploid genomes of Acorus and the evolution of monocots.</title>
        <authorList>
            <person name="Ma L."/>
            <person name="Liu K.W."/>
            <person name="Li Z."/>
            <person name="Hsiao Y.Y."/>
            <person name="Qi Y."/>
            <person name="Fu T."/>
            <person name="Tang G.D."/>
            <person name="Zhang D."/>
            <person name="Sun W.H."/>
            <person name="Liu D.K."/>
            <person name="Li Y."/>
            <person name="Chen G.Z."/>
            <person name="Liu X.D."/>
            <person name="Liao X.Y."/>
            <person name="Jiang Y.T."/>
            <person name="Yu X."/>
            <person name="Hao Y."/>
            <person name="Huang J."/>
            <person name="Zhao X.W."/>
            <person name="Ke S."/>
            <person name="Chen Y.Y."/>
            <person name="Wu W.L."/>
            <person name="Hsu J.L."/>
            <person name="Lin Y.F."/>
            <person name="Huang M.D."/>
            <person name="Li C.Y."/>
            <person name="Huang L."/>
            <person name="Wang Z.W."/>
            <person name="Zhao X."/>
            <person name="Zhong W.Y."/>
            <person name="Peng D.H."/>
            <person name="Ahmad S."/>
            <person name="Lan S."/>
            <person name="Zhang J.S."/>
            <person name="Tsai W.C."/>
            <person name="Van de Peer Y."/>
            <person name="Liu Z.J."/>
        </authorList>
    </citation>
    <scope>NUCLEOTIDE SEQUENCE</scope>
    <source>
        <strain evidence="9">SCP</strain>
    </source>
</reference>
<dbReference type="Gene3D" id="2.40.70.10">
    <property type="entry name" value="Acid Proteases"/>
    <property type="match status" value="3"/>
</dbReference>
<feature type="chain" id="PRO_5043462812" evidence="7">
    <location>
        <begin position="21"/>
        <end position="612"/>
    </location>
</feature>
<evidence type="ECO:0000256" key="6">
    <source>
        <dbReference type="PIRSR" id="PIRSR601461-1"/>
    </source>
</evidence>
<comment type="similarity">
    <text evidence="1">Belongs to the peptidase A1 family.</text>
</comment>
<evidence type="ECO:0000313" key="10">
    <source>
        <dbReference type="Proteomes" id="UP001179952"/>
    </source>
</evidence>
<evidence type="ECO:0000313" key="9">
    <source>
        <dbReference type="EMBL" id="KAK1260610.1"/>
    </source>
</evidence>
<dbReference type="PROSITE" id="PS51767">
    <property type="entry name" value="PEPTIDASE_A1"/>
    <property type="match status" value="2"/>
</dbReference>
<evidence type="ECO:0000256" key="3">
    <source>
        <dbReference type="ARBA" id="ARBA00022750"/>
    </source>
</evidence>
<comment type="caution">
    <text evidence="9">The sequence shown here is derived from an EMBL/GenBank/DDBJ whole genome shotgun (WGS) entry which is preliminary data.</text>
</comment>
<feature type="domain" description="Peptidase A1" evidence="8">
    <location>
        <begin position="451"/>
        <end position="605"/>
    </location>
</feature>
<keyword evidence="10" id="KW-1185">Reference proteome</keyword>
<keyword evidence="7" id="KW-0732">Signal</keyword>
<dbReference type="CDD" id="cd05476">
    <property type="entry name" value="pepsin_A_like_plant"/>
    <property type="match status" value="1"/>
</dbReference>
<evidence type="ECO:0000256" key="1">
    <source>
        <dbReference type="ARBA" id="ARBA00007447"/>
    </source>
</evidence>
<dbReference type="Pfam" id="PF14543">
    <property type="entry name" value="TAXi_N"/>
    <property type="match status" value="1"/>
</dbReference>
<dbReference type="InterPro" id="IPR032861">
    <property type="entry name" value="TAXi_N"/>
</dbReference>
<feature type="domain" description="Peptidase A1" evidence="8">
    <location>
        <begin position="75"/>
        <end position="416"/>
    </location>
</feature>
<dbReference type="PANTHER" id="PTHR47967">
    <property type="entry name" value="OS07G0603500 PROTEIN-RELATED"/>
    <property type="match status" value="1"/>
</dbReference>
<gene>
    <name evidence="9" type="ORF">QJS04_geneDACA019131</name>
</gene>
<dbReference type="GO" id="GO:0006508">
    <property type="term" value="P:proteolysis"/>
    <property type="evidence" value="ECO:0007669"/>
    <property type="project" value="UniProtKB-KW"/>
</dbReference>
<dbReference type="AlphaFoldDB" id="A0AAV9A8W1"/>
<dbReference type="InterPro" id="IPR051708">
    <property type="entry name" value="Plant_Aspart_Prot_A1"/>
</dbReference>
<keyword evidence="4" id="KW-0378">Hydrolase</keyword>
<reference evidence="9" key="2">
    <citation type="submission" date="2023-06" db="EMBL/GenBank/DDBJ databases">
        <authorList>
            <person name="Ma L."/>
            <person name="Liu K.-W."/>
            <person name="Li Z."/>
            <person name="Hsiao Y.-Y."/>
            <person name="Qi Y."/>
            <person name="Fu T."/>
            <person name="Tang G."/>
            <person name="Zhang D."/>
            <person name="Sun W.-H."/>
            <person name="Liu D.-K."/>
            <person name="Li Y."/>
            <person name="Chen G.-Z."/>
            <person name="Liu X.-D."/>
            <person name="Liao X.-Y."/>
            <person name="Jiang Y.-T."/>
            <person name="Yu X."/>
            <person name="Hao Y."/>
            <person name="Huang J."/>
            <person name="Zhao X.-W."/>
            <person name="Ke S."/>
            <person name="Chen Y.-Y."/>
            <person name="Wu W.-L."/>
            <person name="Hsu J.-L."/>
            <person name="Lin Y.-F."/>
            <person name="Huang M.-D."/>
            <person name="Li C.-Y."/>
            <person name="Huang L."/>
            <person name="Wang Z.-W."/>
            <person name="Zhao X."/>
            <person name="Zhong W.-Y."/>
            <person name="Peng D.-H."/>
            <person name="Ahmad S."/>
            <person name="Lan S."/>
            <person name="Zhang J.-S."/>
            <person name="Tsai W.-C."/>
            <person name="Van De Peer Y."/>
            <person name="Liu Z.-J."/>
        </authorList>
    </citation>
    <scope>NUCLEOTIDE SEQUENCE</scope>
    <source>
        <strain evidence="9">SCP</strain>
        <tissue evidence="9">Leaves</tissue>
    </source>
</reference>
<evidence type="ECO:0000256" key="2">
    <source>
        <dbReference type="ARBA" id="ARBA00022670"/>
    </source>
</evidence>
<dbReference type="EMBL" id="JAUJYN010000011">
    <property type="protein sequence ID" value="KAK1260610.1"/>
    <property type="molecule type" value="Genomic_DNA"/>
</dbReference>
<dbReference type="Pfam" id="PF14541">
    <property type="entry name" value="TAXi_C"/>
    <property type="match status" value="2"/>
</dbReference>
<evidence type="ECO:0000256" key="7">
    <source>
        <dbReference type="SAM" id="SignalP"/>
    </source>
</evidence>
<organism evidence="9 10">
    <name type="scientific">Acorus gramineus</name>
    <name type="common">Dwarf sweet flag</name>
    <dbReference type="NCBI Taxonomy" id="55184"/>
    <lineage>
        <taxon>Eukaryota</taxon>
        <taxon>Viridiplantae</taxon>
        <taxon>Streptophyta</taxon>
        <taxon>Embryophyta</taxon>
        <taxon>Tracheophyta</taxon>
        <taxon>Spermatophyta</taxon>
        <taxon>Magnoliopsida</taxon>
        <taxon>Liliopsida</taxon>
        <taxon>Acoraceae</taxon>
        <taxon>Acorus</taxon>
    </lineage>
</organism>
<evidence type="ECO:0000256" key="5">
    <source>
        <dbReference type="ARBA" id="ARBA00023180"/>
    </source>
</evidence>
<dbReference type="PRINTS" id="PR00792">
    <property type="entry name" value="PEPSIN"/>
</dbReference>